<dbReference type="Proteomes" id="UP000694872">
    <property type="component" value="Unplaced"/>
</dbReference>
<accession>A0AAJ6ZQ81</accession>
<dbReference type="AlphaFoldDB" id="A0AAJ6ZQ81"/>
<protein>
    <submittedName>
        <fullName evidence="3">Uncharacterized protein LOC106124769</fullName>
    </submittedName>
</protein>
<feature type="chain" id="PRO_5042609919" evidence="2">
    <location>
        <begin position="19"/>
        <end position="1097"/>
    </location>
</feature>
<gene>
    <name evidence="3" type="primary">LOC106124769</name>
</gene>
<organism evidence="3">
    <name type="scientific">Papilio xuthus</name>
    <name type="common">Asian swallowtail butterfly</name>
    <dbReference type="NCBI Taxonomy" id="66420"/>
    <lineage>
        <taxon>Eukaryota</taxon>
        <taxon>Metazoa</taxon>
        <taxon>Ecdysozoa</taxon>
        <taxon>Arthropoda</taxon>
        <taxon>Hexapoda</taxon>
        <taxon>Insecta</taxon>
        <taxon>Pterygota</taxon>
        <taxon>Neoptera</taxon>
        <taxon>Endopterygota</taxon>
        <taxon>Lepidoptera</taxon>
        <taxon>Glossata</taxon>
        <taxon>Ditrysia</taxon>
        <taxon>Papilionoidea</taxon>
        <taxon>Papilionidae</taxon>
        <taxon>Papilioninae</taxon>
        <taxon>Papilio</taxon>
    </lineage>
</organism>
<keyword evidence="2" id="KW-0732">Signal</keyword>
<sequence length="1097" mass="126452">MYVQVLFLLFTCVYIITSKDTDSDEAKYIDLLPEEEKQEFLNRIALRILAEIKGRNRADGTSVEISDERLDEHDAYVQRIMEEETEKFKHKRRLGSQSKGDDIENDDASESKGKNIEKENVLGQDKSDTELSVLKNNIRIKKDTNEDVKQTSIESRRINSEDTFTDIPVPLIYDEENSHNTVTAKNVFDIDEPVSEYSVEKNIKVEGLSKRSNVKHEIPEAFENHNDTSDFLFQNEDSSKEIVDVHNSEDKRKPDVDYGDTKMEATTDVPRTLIDEFEPEEKSKESEINLTPKGIIIKGKSKNLESGSTGKTLDISNGKSFILDIKNTKKTMSTTSKVNEENLSPTEDYDNLKISQKYITPRSILRSEVNLSETNTKNESVTGTEKDENILKANEFVNSTSTDKIHKDSDEIVTTTSNILNENTSYKITTENIVQRNGTSKDTLSDVKQSLRNGDTEHFENTFTPKYFLKSPNVLASSTENSKSHYQVFEVSNKNSPFVPLEQVNSKLVEEPHYVPVYNYDPSNAFYTGYNYFGPNYGENDKSIEINTDDKVLYKKFNKHNFIADYTKKQAKNQNNRNLKFYDSKNVNFKPRSAAYQNNLLPAWKGGFSDISFNPNDYLDLDYYVGRTNDDIVDEDVHETPHTFVSQQLRESKSEDVIDPDASLEHYNIKDKITALRNALYLHKYKQVKKPKLSNVINKNYQLKTKFTKWKQNFDPILRGLDDTFLIFLPGGKAAGGRGAHDDKNIAVDYYFSRMNSEEQPLSDSNETYYKPIHTHKRITTVDESKQKNTRTLEKVKDTKYKVAKEKRIQIPLSPDNILKIDLTVKDGNNVNVIFRNVKKPEPDKFEVYLNSYVTVMKDMIEQDNKGLQQYHWLSTTVDIQSAIDKLMLLTEALKEHEELHYSDFELIKYILFVFQTSNKLIKEDADNIQRSKNKEDKIVKSPQRAVSNGVGGDADQSLKTLRKIYEDIKEIQEMSVTMSGTALIEFQNFLLDLQSSLNKLHEAVKEIATITNYKKQNWFYDLKHLYLLPVERDISLTLLLHLATSKLFGVIEDGAKKGLEDNFIIFVKNHREEVERTRDDFIFVLRLLRAIKKPES</sequence>
<evidence type="ECO:0000256" key="2">
    <source>
        <dbReference type="SAM" id="SignalP"/>
    </source>
</evidence>
<dbReference type="KEGG" id="pxu:106124769"/>
<dbReference type="RefSeq" id="XP_013177183.1">
    <property type="nucleotide sequence ID" value="XM_013321729.1"/>
</dbReference>
<evidence type="ECO:0000313" key="3">
    <source>
        <dbReference type="RefSeq" id="XP_013177183.1"/>
    </source>
</evidence>
<reference evidence="3" key="1">
    <citation type="submission" date="2025-08" db="UniProtKB">
        <authorList>
            <consortium name="RefSeq"/>
        </authorList>
    </citation>
    <scope>IDENTIFICATION</scope>
</reference>
<evidence type="ECO:0000256" key="1">
    <source>
        <dbReference type="SAM" id="MobiDB-lite"/>
    </source>
</evidence>
<feature type="region of interest" description="Disordered" evidence="1">
    <location>
        <begin position="87"/>
        <end position="128"/>
    </location>
</feature>
<feature type="compositionally biased region" description="Basic and acidic residues" evidence="1">
    <location>
        <begin position="109"/>
        <end position="128"/>
    </location>
</feature>
<name>A0AAJ6ZQ81_PAPXU</name>
<dbReference type="GeneID" id="106124769"/>
<feature type="signal peptide" evidence="2">
    <location>
        <begin position="1"/>
        <end position="18"/>
    </location>
</feature>
<proteinExistence type="predicted"/>